<evidence type="ECO:0000259" key="5">
    <source>
        <dbReference type="Pfam" id="PF10516"/>
    </source>
</evidence>
<dbReference type="InterPro" id="IPR051730">
    <property type="entry name" value="NASP-like"/>
</dbReference>
<evidence type="ECO:0000313" key="7">
    <source>
        <dbReference type="Proteomes" id="UP001642482"/>
    </source>
</evidence>
<dbReference type="InterPro" id="IPR011990">
    <property type="entry name" value="TPR-like_helical_dom_sf"/>
</dbReference>
<feature type="region of interest" description="Disordered" evidence="4">
    <location>
        <begin position="127"/>
        <end position="222"/>
    </location>
</feature>
<evidence type="ECO:0000256" key="4">
    <source>
        <dbReference type="SAM" id="MobiDB-lite"/>
    </source>
</evidence>
<dbReference type="InterPro" id="IPR019544">
    <property type="entry name" value="Tetratricopeptide_SHNi-TPR_dom"/>
</dbReference>
<feature type="coiled-coil region" evidence="3">
    <location>
        <begin position="374"/>
        <end position="424"/>
    </location>
</feature>
<evidence type="ECO:0000256" key="3">
    <source>
        <dbReference type="SAM" id="Coils"/>
    </source>
</evidence>
<name>A0ABP0BQG7_9PEZI</name>
<dbReference type="EMBL" id="CAWUHD010000041">
    <property type="protein sequence ID" value="CAK7221868.1"/>
    <property type="molecule type" value="Genomic_DNA"/>
</dbReference>
<reference evidence="6 7" key="1">
    <citation type="submission" date="2024-01" db="EMBL/GenBank/DDBJ databases">
        <authorList>
            <person name="Allen C."/>
            <person name="Tagirdzhanova G."/>
        </authorList>
    </citation>
    <scope>NUCLEOTIDE SEQUENCE [LARGE SCALE GENOMIC DNA]</scope>
</reference>
<comment type="caution">
    <text evidence="6">The sequence shown here is derived from an EMBL/GenBank/DDBJ whole genome shotgun (WGS) entry which is preliminary data.</text>
</comment>
<keyword evidence="7" id="KW-1185">Reference proteome</keyword>
<feature type="compositionally biased region" description="Low complexity" evidence="4">
    <location>
        <begin position="488"/>
        <end position="502"/>
    </location>
</feature>
<protein>
    <recommendedName>
        <fullName evidence="5">Tetratricopeptide SHNi-TPR domain-containing protein</fullName>
    </recommendedName>
</protein>
<feature type="domain" description="Tetratricopeptide SHNi-TPR" evidence="5">
    <location>
        <begin position="295"/>
        <end position="326"/>
    </location>
</feature>
<feature type="compositionally biased region" description="Basic and acidic residues" evidence="4">
    <location>
        <begin position="522"/>
        <end position="532"/>
    </location>
</feature>
<keyword evidence="2" id="KW-0802">TPR repeat</keyword>
<feature type="compositionally biased region" description="Basic and acidic residues" evidence="4">
    <location>
        <begin position="135"/>
        <end position="153"/>
    </location>
</feature>
<organism evidence="6 7">
    <name type="scientific">Sporothrix eucalyptigena</name>
    <dbReference type="NCBI Taxonomy" id="1812306"/>
    <lineage>
        <taxon>Eukaryota</taxon>
        <taxon>Fungi</taxon>
        <taxon>Dikarya</taxon>
        <taxon>Ascomycota</taxon>
        <taxon>Pezizomycotina</taxon>
        <taxon>Sordariomycetes</taxon>
        <taxon>Sordariomycetidae</taxon>
        <taxon>Ophiostomatales</taxon>
        <taxon>Ophiostomataceae</taxon>
        <taxon>Sporothrix</taxon>
    </lineage>
</organism>
<dbReference type="Pfam" id="PF10516">
    <property type="entry name" value="SHNi-TPR"/>
    <property type="match status" value="1"/>
</dbReference>
<dbReference type="Proteomes" id="UP001642482">
    <property type="component" value="Unassembled WGS sequence"/>
</dbReference>
<dbReference type="PANTHER" id="PTHR15081:SF1">
    <property type="entry name" value="NUCLEAR AUTOANTIGENIC SPERM PROTEIN"/>
    <property type="match status" value="1"/>
</dbReference>
<feature type="region of interest" description="Disordered" evidence="4">
    <location>
        <begin position="1"/>
        <end position="21"/>
    </location>
</feature>
<accession>A0ABP0BQG7</accession>
<dbReference type="PANTHER" id="PTHR15081">
    <property type="entry name" value="NUCLEAR AUTOANTIGENIC SPERM PROTEIN NASP -RELATED"/>
    <property type="match status" value="1"/>
</dbReference>
<feature type="compositionally biased region" description="Low complexity" evidence="4">
    <location>
        <begin position="8"/>
        <end position="21"/>
    </location>
</feature>
<proteinExistence type="predicted"/>
<feature type="region of interest" description="Disordered" evidence="4">
    <location>
        <begin position="239"/>
        <end position="282"/>
    </location>
</feature>
<dbReference type="Gene3D" id="1.25.40.10">
    <property type="entry name" value="Tetratricopeptide repeat domain"/>
    <property type="match status" value="1"/>
</dbReference>
<feature type="region of interest" description="Disordered" evidence="4">
    <location>
        <begin position="483"/>
        <end position="532"/>
    </location>
</feature>
<evidence type="ECO:0000256" key="1">
    <source>
        <dbReference type="ARBA" id="ARBA00022737"/>
    </source>
</evidence>
<dbReference type="SUPFAM" id="SSF48452">
    <property type="entry name" value="TPR-like"/>
    <property type="match status" value="1"/>
</dbReference>
<evidence type="ECO:0000313" key="6">
    <source>
        <dbReference type="EMBL" id="CAK7221868.1"/>
    </source>
</evidence>
<keyword evidence="1" id="KW-0677">Repeat</keyword>
<feature type="compositionally biased region" description="Acidic residues" evidence="4">
    <location>
        <begin position="188"/>
        <end position="220"/>
    </location>
</feature>
<sequence>MSTAPTDTPVEATAPSATTAPPVVVASAVPANIRSGVSTPAGSGAVTPAMSELPPDQVAYSLKVSLADLCAKAAMLYSQQKNYEEAAEVYARAAEMQAEINGEMDPENAEILFLYGRSLFKVGQSKSDVLGGKAPEADKKEKTGKTETKEKTAPEGLIAKAIASGEGSAPAGPSETADSKKPLFQFAGDEEWDASDDEEGEDADGGDGEGEGDEEDEDDLAVAFEVLDLSRVLFEKQLNEKKADTEAGAGAEADTNDAKTDKGKEAADGEAEEAPSPIATGVPGALRHVLERLGDTHDLLAEISLENERYPNAIVDSRASLAYKKQYLSEDSEIIAEAHFKLSLALEFASVTQSSDDSKGGESQVDQGLRDEAATELEAAIASTKLKLQAKEVELATLHSPEDNDATRRQITEVKDIISDMEQRLVDLRKPPIDLNAAVNGPAGAGLGGLLGALSGGAAGSFGGDVQEAKKAATDLTGLVRKKTKEPAAALTAAAATSDDASVTNGTSTKRKAEEPADGSDDEAKKARTVEA</sequence>
<gene>
    <name evidence="6" type="ORF">SEUCBS140593_004711</name>
</gene>
<evidence type="ECO:0000256" key="2">
    <source>
        <dbReference type="ARBA" id="ARBA00022803"/>
    </source>
</evidence>
<keyword evidence="3" id="KW-0175">Coiled coil</keyword>
<feature type="compositionally biased region" description="Basic and acidic residues" evidence="4">
    <location>
        <begin position="256"/>
        <end position="267"/>
    </location>
</feature>